<dbReference type="EMBL" id="JACASE010000003">
    <property type="protein sequence ID" value="KAF6485010.1"/>
    <property type="molecule type" value="Genomic_DNA"/>
</dbReference>
<dbReference type="AlphaFoldDB" id="A0A7J8ILC3"/>
<name>A0A7J8ILC3_ROUAE</name>
<evidence type="ECO:0000256" key="4">
    <source>
        <dbReference type="ARBA" id="ARBA00031895"/>
    </source>
</evidence>
<keyword evidence="7" id="KW-1185">Reference proteome</keyword>
<dbReference type="SUPFAM" id="SSF47203">
    <property type="entry name" value="Acyl-CoA dehydrogenase C-terminal domain-like"/>
    <property type="match status" value="1"/>
</dbReference>
<dbReference type="Proteomes" id="UP000593571">
    <property type="component" value="Unassembled WGS sequence"/>
</dbReference>
<dbReference type="PROSITE" id="PS00073">
    <property type="entry name" value="ACYL_COA_DH_2"/>
    <property type="match status" value="1"/>
</dbReference>
<dbReference type="GO" id="GO:0006552">
    <property type="term" value="P:L-leucine catabolic process"/>
    <property type="evidence" value="ECO:0007669"/>
    <property type="project" value="TreeGrafter"/>
</dbReference>
<dbReference type="Gene3D" id="1.20.140.10">
    <property type="entry name" value="Butyryl-CoA Dehydrogenase, subunit A, domain 3"/>
    <property type="match status" value="1"/>
</dbReference>
<evidence type="ECO:0000256" key="2">
    <source>
        <dbReference type="ARBA" id="ARBA00012046"/>
    </source>
</evidence>
<organism evidence="6 7">
    <name type="scientific">Rousettus aegyptiacus</name>
    <name type="common">Egyptian fruit bat</name>
    <name type="synonym">Pteropus aegyptiacus</name>
    <dbReference type="NCBI Taxonomy" id="9407"/>
    <lineage>
        <taxon>Eukaryota</taxon>
        <taxon>Metazoa</taxon>
        <taxon>Chordata</taxon>
        <taxon>Craniata</taxon>
        <taxon>Vertebrata</taxon>
        <taxon>Euteleostomi</taxon>
        <taxon>Mammalia</taxon>
        <taxon>Eutheria</taxon>
        <taxon>Laurasiatheria</taxon>
        <taxon>Chiroptera</taxon>
        <taxon>Yinpterochiroptera</taxon>
        <taxon>Pteropodoidea</taxon>
        <taxon>Pteropodidae</taxon>
        <taxon>Rousettinae</taxon>
        <taxon>Rousettus</taxon>
    </lineage>
</organism>
<reference evidence="6 7" key="1">
    <citation type="journal article" date="2020" name="Nature">
        <title>Six reference-quality genomes reveal evolution of bat adaptations.</title>
        <authorList>
            <person name="Jebb D."/>
            <person name="Huang Z."/>
            <person name="Pippel M."/>
            <person name="Hughes G.M."/>
            <person name="Lavrichenko K."/>
            <person name="Devanna P."/>
            <person name="Winkler S."/>
            <person name="Jermiin L.S."/>
            <person name="Skirmuntt E.C."/>
            <person name="Katzourakis A."/>
            <person name="Burkitt-Gray L."/>
            <person name="Ray D.A."/>
            <person name="Sullivan K.A.M."/>
            <person name="Roscito J.G."/>
            <person name="Kirilenko B.M."/>
            <person name="Davalos L.M."/>
            <person name="Corthals A.P."/>
            <person name="Power M.L."/>
            <person name="Jones G."/>
            <person name="Ransome R.D."/>
            <person name="Dechmann D.K.N."/>
            <person name="Locatelli A.G."/>
            <person name="Puechmaille S.J."/>
            <person name="Fedrigo O."/>
            <person name="Jarvis E.D."/>
            <person name="Hiller M."/>
            <person name="Vernes S.C."/>
            <person name="Myers E.W."/>
            <person name="Teeling E.C."/>
        </authorList>
    </citation>
    <scope>NUCLEOTIDE SEQUENCE [LARGE SCALE GENOMIC DNA]</scope>
    <source>
        <strain evidence="6">MRouAeg1</strain>
        <tissue evidence="6">Muscle</tissue>
    </source>
</reference>
<dbReference type="GO" id="GO:0005739">
    <property type="term" value="C:mitochondrion"/>
    <property type="evidence" value="ECO:0007669"/>
    <property type="project" value="TreeGrafter"/>
</dbReference>
<proteinExistence type="predicted"/>
<dbReference type="EC" id="1.3.8.1" evidence="2"/>
<protein>
    <recommendedName>
        <fullName evidence="2">short-chain acyl-CoA dehydrogenase</fullName>
        <ecNumber evidence="2">1.3.8.1</ecNumber>
    </recommendedName>
    <alternativeName>
        <fullName evidence="4">Butyryl-CoA dehydrogenase</fullName>
    </alternativeName>
</protein>
<evidence type="ECO:0000256" key="3">
    <source>
        <dbReference type="ARBA" id="ARBA00022630"/>
    </source>
</evidence>
<evidence type="ECO:0000256" key="1">
    <source>
        <dbReference type="ARBA" id="ARBA00011881"/>
    </source>
</evidence>
<dbReference type="PANTHER" id="PTHR43884">
    <property type="entry name" value="ACYL-COA DEHYDROGENASE"/>
    <property type="match status" value="1"/>
</dbReference>
<evidence type="ECO:0000313" key="6">
    <source>
        <dbReference type="EMBL" id="KAF6485010.1"/>
    </source>
</evidence>
<comment type="caution">
    <text evidence="6">The sequence shown here is derived from an EMBL/GenBank/DDBJ whole genome shotgun (WGS) entry which is preliminary data.</text>
</comment>
<accession>A0A7J8ILC3</accession>
<feature type="domain" description="Acyl-CoA dehydrogenase/oxidase C-terminal" evidence="5">
    <location>
        <begin position="40"/>
        <end position="164"/>
    </location>
</feature>
<sequence>MATSSGSPMAPMLTSLLSMPRQISLLCQLLGASQPSSWRRLMQAVLDHTIPYLHVREAFGQKIGHFQLMQGKMADMYTRLMACRQYVYNVARACDEGHCTNKDCAGVILYSAECATQVALDGIQCLGGNGYINDFPMGRLLRDAKLYEIGAGTSEIRRLVIGRAFNADFH</sequence>
<dbReference type="Pfam" id="PF00441">
    <property type="entry name" value="Acyl-CoA_dh_1"/>
    <property type="match status" value="1"/>
</dbReference>
<dbReference type="FunFam" id="1.20.140.10:FF:000003">
    <property type="entry name" value="isovaleryl-CoA dehydrogenase, mitochondrial"/>
    <property type="match status" value="1"/>
</dbReference>
<dbReference type="PANTHER" id="PTHR43884:SF12">
    <property type="entry name" value="ISOVALERYL-COA DEHYDROGENASE, MITOCHONDRIAL-RELATED"/>
    <property type="match status" value="1"/>
</dbReference>
<keyword evidence="3" id="KW-0285">Flavoprotein</keyword>
<dbReference type="GO" id="GO:0008470">
    <property type="term" value="F:3-methylbutanoyl-CoA dehydrogenase activity"/>
    <property type="evidence" value="ECO:0007669"/>
    <property type="project" value="TreeGrafter"/>
</dbReference>
<comment type="subunit">
    <text evidence="1">Homotetramer.</text>
</comment>
<dbReference type="InterPro" id="IPR036250">
    <property type="entry name" value="AcylCo_DH-like_C"/>
</dbReference>
<evidence type="ECO:0000259" key="5">
    <source>
        <dbReference type="Pfam" id="PF00441"/>
    </source>
</evidence>
<dbReference type="InterPro" id="IPR009075">
    <property type="entry name" value="AcylCo_DH/oxidase_C"/>
</dbReference>
<gene>
    <name evidence="6" type="ORF">HJG63_006968</name>
</gene>
<dbReference type="InterPro" id="IPR006089">
    <property type="entry name" value="Acyl-CoA_DH_CS"/>
</dbReference>
<evidence type="ECO:0000313" key="7">
    <source>
        <dbReference type="Proteomes" id="UP000593571"/>
    </source>
</evidence>